<evidence type="ECO:0000259" key="5">
    <source>
        <dbReference type="PROSITE" id="PS50043"/>
    </source>
</evidence>
<dbReference type="EMBL" id="BNJG01000009">
    <property type="protein sequence ID" value="GHO61096.1"/>
    <property type="molecule type" value="Genomic_DNA"/>
</dbReference>
<evidence type="ECO:0000256" key="3">
    <source>
        <dbReference type="ARBA" id="ARBA00023163"/>
    </source>
</evidence>
<dbReference type="InterPro" id="IPR011990">
    <property type="entry name" value="TPR-like_helical_dom_sf"/>
</dbReference>
<evidence type="ECO:0000256" key="4">
    <source>
        <dbReference type="SAM" id="MobiDB-lite"/>
    </source>
</evidence>
<comment type="caution">
    <text evidence="6">The sequence shown here is derived from an EMBL/GenBank/DDBJ whole genome shotgun (WGS) entry which is preliminary data.</text>
</comment>
<dbReference type="InterPro" id="IPR036388">
    <property type="entry name" value="WH-like_DNA-bd_sf"/>
</dbReference>
<dbReference type="PANTHER" id="PTHR44688:SF16">
    <property type="entry name" value="DNA-BINDING TRANSCRIPTIONAL ACTIVATOR DEVR_DOSR"/>
    <property type="match status" value="1"/>
</dbReference>
<dbReference type="Pfam" id="PF25873">
    <property type="entry name" value="WHD_MalT"/>
    <property type="match status" value="1"/>
</dbReference>
<keyword evidence="3" id="KW-0804">Transcription</keyword>
<feature type="domain" description="HTH luxR-type" evidence="5">
    <location>
        <begin position="989"/>
        <end position="1054"/>
    </location>
</feature>
<dbReference type="CDD" id="cd06170">
    <property type="entry name" value="LuxR_C_like"/>
    <property type="match status" value="1"/>
</dbReference>
<dbReference type="SMART" id="SM00421">
    <property type="entry name" value="HTH_LUXR"/>
    <property type="match status" value="1"/>
</dbReference>
<dbReference type="InterPro" id="IPR059106">
    <property type="entry name" value="WHD_MalT"/>
</dbReference>
<dbReference type="Proteomes" id="UP000654345">
    <property type="component" value="Unassembled WGS sequence"/>
</dbReference>
<feature type="region of interest" description="Disordered" evidence="4">
    <location>
        <begin position="105"/>
        <end position="137"/>
    </location>
</feature>
<keyword evidence="1" id="KW-0805">Transcription regulation</keyword>
<dbReference type="PRINTS" id="PR00038">
    <property type="entry name" value="HTHLUXR"/>
</dbReference>
<sequence>MTRSTPTIEQNTLVTHEGEQVLEIAVGSAAWFEWVGRERSTLFAFHAPEGSYTARKEGSGSGRGGWYWKAYRKHQSKLYRAYMGKGEDLTLARLQEIAQALSSRIASEKKASEETSGAKPLATRGEGSHQAATPLLETRLRPPRLPAQLVERDPLLGLLDGSRQQKLTLVHAPVGFGKTTLVSRWLARRQAQAPLFVAWLSLAASDNDPLRFWSTLIAACQLSDAQIGQTALEQLSQSTRQPFTQAPLQAALAFLLNDLSRFVQEGVVVLEDYHLIEHAQIHETLAFFIENLPASLHVIILTRSLPPLPLVRWRARGDLLEIQTSQLRFSLEETTLFLQQFLQQALAEEFLQTLYTQLEGWAAGLRLLALSLQSQRTPQAIEAALKQLSADSIVERAHRPIQEFFLSEVLAAQPEPLQLFLLQTSLPGRLSGSLCDALTGRHDGAEWLEMVARNGFFLDALDSAGEWYRYHALFAEAMRAEAERRLGTGTLHELSAQASSWYEEHAMLAEAIEAALFAQDFERAGRLIEHLNEHAYSNEYHTMRRWLEQIPQNLLATHPVLCFLLAQARIFTEKHPGGVWRIEPAEDLLQLAEKGWRTQGDMLQVGILYAFRATFTIIHGFVAPAATYARSALYLLPANPEQAYQQRPDEWIEWHCGCLLTLGMEAMQAGIFASARQHLLAGYTLSLRVKDRVFTRVIGRMLGDVSLEMGELRQADSYYRQALAEPPWPNETGEDIFRIQVACGCIRIAYAWNELDRAEQLAREASHQHHSQGDFPVGEEAVRTQLELLRLFLLRVRGKETEAQTALSALIVHLQAASHTRQLVPDVLLWQAHTQIRDGALQAAEHTLDALSRSEQEYSPLQQQSIHLLAARLHLAQGEAASALPQLMQLLSHAQEGQHMLRILEIQLLIALAHASLKQVPESNQQLTLVLAQARGEGFLRLFLDEGEEVATLLRELLPSLTEKPLRAWTQNILHAFAGPFSPQTSSPDSTLLEPLSTQEQRVLALLATGRSNPEIAEALIISVNTVKGHVKNIYRKLYVNSRIEASAAASRLKLI</sequence>
<dbReference type="RefSeq" id="WP_201377091.1">
    <property type="nucleotide sequence ID" value="NZ_BNJG01000009.1"/>
</dbReference>
<dbReference type="Gene3D" id="1.10.10.10">
    <property type="entry name" value="Winged helix-like DNA-binding domain superfamily/Winged helix DNA-binding domain"/>
    <property type="match status" value="1"/>
</dbReference>
<dbReference type="InterPro" id="IPR041617">
    <property type="entry name" value="TPR_MalT"/>
</dbReference>
<dbReference type="Pfam" id="PF17874">
    <property type="entry name" value="TPR_MalT"/>
    <property type="match status" value="1"/>
</dbReference>
<keyword evidence="7" id="KW-1185">Reference proteome</keyword>
<organism evidence="6 7">
    <name type="scientific">Ktedonobacter robiniae</name>
    <dbReference type="NCBI Taxonomy" id="2778365"/>
    <lineage>
        <taxon>Bacteria</taxon>
        <taxon>Bacillati</taxon>
        <taxon>Chloroflexota</taxon>
        <taxon>Ktedonobacteria</taxon>
        <taxon>Ktedonobacterales</taxon>
        <taxon>Ktedonobacteraceae</taxon>
        <taxon>Ktedonobacter</taxon>
    </lineage>
</organism>
<proteinExistence type="predicted"/>
<keyword evidence="2" id="KW-0238">DNA-binding</keyword>
<dbReference type="PROSITE" id="PS50043">
    <property type="entry name" value="HTH_LUXR_2"/>
    <property type="match status" value="1"/>
</dbReference>
<dbReference type="SUPFAM" id="SSF46894">
    <property type="entry name" value="C-terminal effector domain of the bipartite response regulators"/>
    <property type="match status" value="1"/>
</dbReference>
<name>A0ABQ3V7Z2_9CHLR</name>
<gene>
    <name evidence="6" type="ORF">KSB_95710</name>
</gene>
<evidence type="ECO:0000313" key="6">
    <source>
        <dbReference type="EMBL" id="GHO61096.1"/>
    </source>
</evidence>
<protein>
    <recommendedName>
        <fullName evidence="5">HTH luxR-type domain-containing protein</fullName>
    </recommendedName>
</protein>
<accession>A0ABQ3V7Z2</accession>
<dbReference type="SUPFAM" id="SSF52540">
    <property type="entry name" value="P-loop containing nucleoside triphosphate hydrolases"/>
    <property type="match status" value="1"/>
</dbReference>
<dbReference type="Gene3D" id="3.40.50.300">
    <property type="entry name" value="P-loop containing nucleotide triphosphate hydrolases"/>
    <property type="match status" value="1"/>
</dbReference>
<dbReference type="Pfam" id="PF00196">
    <property type="entry name" value="GerE"/>
    <property type="match status" value="1"/>
</dbReference>
<dbReference type="InterPro" id="IPR000792">
    <property type="entry name" value="Tscrpt_reg_LuxR_C"/>
</dbReference>
<evidence type="ECO:0000256" key="2">
    <source>
        <dbReference type="ARBA" id="ARBA00023125"/>
    </source>
</evidence>
<dbReference type="InterPro" id="IPR027417">
    <property type="entry name" value="P-loop_NTPase"/>
</dbReference>
<dbReference type="PROSITE" id="PS00622">
    <property type="entry name" value="HTH_LUXR_1"/>
    <property type="match status" value="1"/>
</dbReference>
<evidence type="ECO:0000313" key="7">
    <source>
        <dbReference type="Proteomes" id="UP000654345"/>
    </source>
</evidence>
<dbReference type="InterPro" id="IPR016032">
    <property type="entry name" value="Sig_transdc_resp-reg_C-effctor"/>
</dbReference>
<dbReference type="PANTHER" id="PTHR44688">
    <property type="entry name" value="DNA-BINDING TRANSCRIPTIONAL ACTIVATOR DEVR_DOSR"/>
    <property type="match status" value="1"/>
</dbReference>
<evidence type="ECO:0000256" key="1">
    <source>
        <dbReference type="ARBA" id="ARBA00023015"/>
    </source>
</evidence>
<dbReference type="Gene3D" id="1.25.40.10">
    <property type="entry name" value="Tetratricopeptide repeat domain"/>
    <property type="match status" value="1"/>
</dbReference>
<reference evidence="6 7" key="1">
    <citation type="journal article" date="2021" name="Int. J. Syst. Evol. Microbiol.">
        <title>Reticulibacter mediterranei gen. nov., sp. nov., within the new family Reticulibacteraceae fam. nov., and Ktedonospora formicarum gen. nov., sp. nov., Ktedonobacter robiniae sp. nov., Dictyobacter formicarum sp. nov. and Dictyobacter arantiisoli sp. nov., belonging to the class Ktedonobacteria.</title>
        <authorList>
            <person name="Yabe S."/>
            <person name="Zheng Y."/>
            <person name="Wang C.M."/>
            <person name="Sakai Y."/>
            <person name="Abe K."/>
            <person name="Yokota A."/>
            <person name="Donadio S."/>
            <person name="Cavaletti L."/>
            <person name="Monciardini P."/>
        </authorList>
    </citation>
    <scope>NUCLEOTIDE SEQUENCE [LARGE SCALE GENOMIC DNA]</scope>
    <source>
        <strain evidence="6 7">SOSP1-30</strain>
    </source>
</reference>